<name>A0A7R8CVT3_LEPSM</name>
<protein>
    <submittedName>
        <fullName evidence="9">(salmon louse) hypothetical protein</fullName>
    </submittedName>
</protein>
<dbReference type="AlphaFoldDB" id="A0A7R8CVT3"/>
<dbReference type="InterPro" id="IPR003280">
    <property type="entry name" value="2pore_dom_K_chnl"/>
</dbReference>
<evidence type="ECO:0000256" key="3">
    <source>
        <dbReference type="ARBA" id="ARBA00022692"/>
    </source>
</evidence>
<evidence type="ECO:0000256" key="5">
    <source>
        <dbReference type="ARBA" id="ARBA00023065"/>
    </source>
</evidence>
<evidence type="ECO:0000256" key="2">
    <source>
        <dbReference type="ARBA" id="ARBA00022448"/>
    </source>
</evidence>
<evidence type="ECO:0000256" key="1">
    <source>
        <dbReference type="ARBA" id="ARBA00004141"/>
    </source>
</evidence>
<keyword evidence="10" id="KW-1185">Reference proteome</keyword>
<evidence type="ECO:0000256" key="4">
    <source>
        <dbReference type="ARBA" id="ARBA00022989"/>
    </source>
</evidence>
<dbReference type="PANTHER" id="PTHR11003">
    <property type="entry name" value="POTASSIUM CHANNEL, SUBFAMILY K"/>
    <property type="match status" value="1"/>
</dbReference>
<dbReference type="GO" id="GO:0022841">
    <property type="term" value="F:potassium ion leak channel activity"/>
    <property type="evidence" value="ECO:0007669"/>
    <property type="project" value="TreeGrafter"/>
</dbReference>
<dbReference type="GO" id="GO:0015271">
    <property type="term" value="F:outward rectifier potassium channel activity"/>
    <property type="evidence" value="ECO:0007669"/>
    <property type="project" value="TreeGrafter"/>
</dbReference>
<sequence>MTNTKKKFEVYVKKVKSIWKVISSALFSHIGLFILCMLYAVLGAWIFMKIELPEEEKLHELKKNKSKNVDSAISYLKRIWWEYANNIDAYNYSRKGYEEAVRADLNTLKHFVVEYNSDYGFDGTDDWDYSWTFANSLLFTITIMSTIGYGHISPKTFTGRFFCIFYSLIGIGLLLVFMANIGDLMANAFKYLYSRCCCRWCRVRRKQSENSSDQGKKNKCPL</sequence>
<comment type="subcellular location">
    <subcellularLocation>
        <location evidence="1">Membrane</location>
        <topology evidence="1">Multi-pass membrane protein</topology>
    </subcellularLocation>
</comment>
<dbReference type="OrthoDB" id="297496at2759"/>
<dbReference type="PANTHER" id="PTHR11003:SF334">
    <property type="entry name" value="FI03418P"/>
    <property type="match status" value="1"/>
</dbReference>
<dbReference type="SUPFAM" id="SSF81324">
    <property type="entry name" value="Voltage-gated potassium channels"/>
    <property type="match status" value="1"/>
</dbReference>
<dbReference type="Proteomes" id="UP000675881">
    <property type="component" value="Chromosome 4"/>
</dbReference>
<keyword evidence="4" id="KW-1133">Transmembrane helix</keyword>
<evidence type="ECO:0000313" key="10">
    <source>
        <dbReference type="Proteomes" id="UP000675881"/>
    </source>
</evidence>
<accession>A0A7R8CVT3</accession>
<evidence type="ECO:0000259" key="8">
    <source>
        <dbReference type="Pfam" id="PF07885"/>
    </source>
</evidence>
<proteinExistence type="predicted"/>
<gene>
    <name evidence="9" type="ORF">LSAA_9057</name>
</gene>
<evidence type="ECO:0000313" key="9">
    <source>
        <dbReference type="EMBL" id="CAF2914025.1"/>
    </source>
</evidence>
<evidence type="ECO:0000256" key="7">
    <source>
        <dbReference type="ARBA" id="ARBA00023303"/>
    </source>
</evidence>
<keyword evidence="7" id="KW-0407">Ion channel</keyword>
<feature type="domain" description="Potassium channel" evidence="8">
    <location>
        <begin position="126"/>
        <end position="186"/>
    </location>
</feature>
<dbReference type="GO" id="GO:0005886">
    <property type="term" value="C:plasma membrane"/>
    <property type="evidence" value="ECO:0007669"/>
    <property type="project" value="TreeGrafter"/>
</dbReference>
<evidence type="ECO:0000256" key="6">
    <source>
        <dbReference type="ARBA" id="ARBA00023136"/>
    </source>
</evidence>
<dbReference type="Gene3D" id="1.10.287.70">
    <property type="match status" value="1"/>
</dbReference>
<dbReference type="GO" id="GO:0030322">
    <property type="term" value="P:stabilization of membrane potential"/>
    <property type="evidence" value="ECO:0007669"/>
    <property type="project" value="TreeGrafter"/>
</dbReference>
<keyword evidence="6" id="KW-0472">Membrane</keyword>
<dbReference type="Pfam" id="PF07885">
    <property type="entry name" value="Ion_trans_2"/>
    <property type="match status" value="1"/>
</dbReference>
<dbReference type="InterPro" id="IPR013099">
    <property type="entry name" value="K_chnl_dom"/>
</dbReference>
<keyword evidence="3" id="KW-0812">Transmembrane</keyword>
<keyword evidence="2" id="KW-0813">Transport</keyword>
<dbReference type="EMBL" id="HG994583">
    <property type="protein sequence ID" value="CAF2914025.1"/>
    <property type="molecule type" value="Genomic_DNA"/>
</dbReference>
<keyword evidence="5" id="KW-0406">Ion transport</keyword>
<organism evidence="9 10">
    <name type="scientific">Lepeophtheirus salmonis</name>
    <name type="common">Salmon louse</name>
    <name type="synonym">Caligus salmonis</name>
    <dbReference type="NCBI Taxonomy" id="72036"/>
    <lineage>
        <taxon>Eukaryota</taxon>
        <taxon>Metazoa</taxon>
        <taxon>Ecdysozoa</taxon>
        <taxon>Arthropoda</taxon>
        <taxon>Crustacea</taxon>
        <taxon>Multicrustacea</taxon>
        <taxon>Hexanauplia</taxon>
        <taxon>Copepoda</taxon>
        <taxon>Siphonostomatoida</taxon>
        <taxon>Caligidae</taxon>
        <taxon>Lepeophtheirus</taxon>
    </lineage>
</organism>
<reference evidence="9" key="1">
    <citation type="submission" date="2021-02" db="EMBL/GenBank/DDBJ databases">
        <authorList>
            <person name="Bekaert M."/>
        </authorList>
    </citation>
    <scope>NUCLEOTIDE SEQUENCE</scope>
    <source>
        <strain evidence="9">IoA-00</strain>
    </source>
</reference>